<organism evidence="2 3">
    <name type="scientific">Haemaphysalis longicornis</name>
    <name type="common">Bush tick</name>
    <dbReference type="NCBI Taxonomy" id="44386"/>
    <lineage>
        <taxon>Eukaryota</taxon>
        <taxon>Metazoa</taxon>
        <taxon>Ecdysozoa</taxon>
        <taxon>Arthropoda</taxon>
        <taxon>Chelicerata</taxon>
        <taxon>Arachnida</taxon>
        <taxon>Acari</taxon>
        <taxon>Parasitiformes</taxon>
        <taxon>Ixodida</taxon>
        <taxon>Ixodoidea</taxon>
        <taxon>Ixodidae</taxon>
        <taxon>Haemaphysalinae</taxon>
        <taxon>Haemaphysalis</taxon>
    </lineage>
</organism>
<keyword evidence="3" id="KW-1185">Reference proteome</keyword>
<dbReference type="Proteomes" id="UP000821853">
    <property type="component" value="Chromosome 3"/>
</dbReference>
<sequence length="179" mass="19212">MILRAWFGLPSRLRTAHRSCSNPSRAPRLITDAVARREQASNALRGASTDAASLAAASDADAGACSSTISPPARHSAGPQRGHKRSLWQPQPLPKPKETDFVIVLRSRTQLFHADAFPEHGAGRALIAHLGVSATRLITAVMLREQNLILVYTSHPHIADKRIDEFVVPSPAGPVPLSG</sequence>
<protein>
    <submittedName>
        <fullName evidence="2">Uncharacterized protein</fullName>
    </submittedName>
</protein>
<reference evidence="2 3" key="1">
    <citation type="journal article" date="2020" name="Cell">
        <title>Large-Scale Comparative Analyses of Tick Genomes Elucidate Their Genetic Diversity and Vector Capacities.</title>
        <authorList>
            <consortium name="Tick Genome and Microbiome Consortium (TIGMIC)"/>
            <person name="Jia N."/>
            <person name="Wang J."/>
            <person name="Shi W."/>
            <person name="Du L."/>
            <person name="Sun Y."/>
            <person name="Zhan W."/>
            <person name="Jiang J.F."/>
            <person name="Wang Q."/>
            <person name="Zhang B."/>
            <person name="Ji P."/>
            <person name="Bell-Sakyi L."/>
            <person name="Cui X.M."/>
            <person name="Yuan T.T."/>
            <person name="Jiang B.G."/>
            <person name="Yang W.F."/>
            <person name="Lam T.T."/>
            <person name="Chang Q.C."/>
            <person name="Ding S.J."/>
            <person name="Wang X.J."/>
            <person name="Zhu J.G."/>
            <person name="Ruan X.D."/>
            <person name="Zhao L."/>
            <person name="Wei J.T."/>
            <person name="Ye R.Z."/>
            <person name="Que T.C."/>
            <person name="Du C.H."/>
            <person name="Zhou Y.H."/>
            <person name="Cheng J.X."/>
            <person name="Dai P.F."/>
            <person name="Guo W.B."/>
            <person name="Han X.H."/>
            <person name="Huang E.J."/>
            <person name="Li L.F."/>
            <person name="Wei W."/>
            <person name="Gao Y.C."/>
            <person name="Liu J.Z."/>
            <person name="Shao H.Z."/>
            <person name="Wang X."/>
            <person name="Wang C.C."/>
            <person name="Yang T.C."/>
            <person name="Huo Q.B."/>
            <person name="Li W."/>
            <person name="Chen H.Y."/>
            <person name="Chen S.E."/>
            <person name="Zhou L.G."/>
            <person name="Ni X.B."/>
            <person name="Tian J.H."/>
            <person name="Sheng Y."/>
            <person name="Liu T."/>
            <person name="Pan Y.S."/>
            <person name="Xia L.Y."/>
            <person name="Li J."/>
            <person name="Zhao F."/>
            <person name="Cao W.C."/>
        </authorList>
    </citation>
    <scope>NUCLEOTIDE SEQUENCE [LARGE SCALE GENOMIC DNA]</scope>
    <source>
        <strain evidence="2">HaeL-2018</strain>
    </source>
</reference>
<dbReference type="EMBL" id="JABSTR010000005">
    <property type="protein sequence ID" value="KAH9372039.1"/>
    <property type="molecule type" value="Genomic_DNA"/>
</dbReference>
<name>A0A9J6GAT6_HAELO</name>
<proteinExistence type="predicted"/>
<evidence type="ECO:0000256" key="1">
    <source>
        <dbReference type="SAM" id="MobiDB-lite"/>
    </source>
</evidence>
<dbReference type="VEuPathDB" id="VectorBase:HLOH_056144"/>
<dbReference type="AlphaFoldDB" id="A0A9J6GAT6"/>
<comment type="caution">
    <text evidence="2">The sequence shown here is derived from an EMBL/GenBank/DDBJ whole genome shotgun (WGS) entry which is preliminary data.</text>
</comment>
<evidence type="ECO:0000313" key="3">
    <source>
        <dbReference type="Proteomes" id="UP000821853"/>
    </source>
</evidence>
<evidence type="ECO:0000313" key="2">
    <source>
        <dbReference type="EMBL" id="KAH9372039.1"/>
    </source>
</evidence>
<gene>
    <name evidence="2" type="ORF">HPB48_012763</name>
</gene>
<accession>A0A9J6GAT6</accession>
<feature type="region of interest" description="Disordered" evidence="1">
    <location>
        <begin position="65"/>
        <end position="94"/>
    </location>
</feature>